<accession>A0A928Z7M5</accession>
<feature type="region of interest" description="Disordered" evidence="1">
    <location>
        <begin position="610"/>
        <end position="634"/>
    </location>
</feature>
<gene>
    <name evidence="2" type="ORF">IQ235_07845</name>
</gene>
<dbReference type="EMBL" id="JADEXN010000109">
    <property type="protein sequence ID" value="MBE9040690.1"/>
    <property type="molecule type" value="Genomic_DNA"/>
</dbReference>
<proteinExistence type="predicted"/>
<organism evidence="2 3">
    <name type="scientific">Zarconia navalis LEGE 11467</name>
    <dbReference type="NCBI Taxonomy" id="1828826"/>
    <lineage>
        <taxon>Bacteria</taxon>
        <taxon>Bacillati</taxon>
        <taxon>Cyanobacteriota</taxon>
        <taxon>Cyanophyceae</taxon>
        <taxon>Oscillatoriophycideae</taxon>
        <taxon>Oscillatoriales</taxon>
        <taxon>Oscillatoriales incertae sedis</taxon>
        <taxon>Zarconia</taxon>
        <taxon>Zarconia navalis</taxon>
    </lineage>
</organism>
<protein>
    <submittedName>
        <fullName evidence="2">Chromosome segregation ATPase</fullName>
    </submittedName>
</protein>
<dbReference type="AlphaFoldDB" id="A0A928Z7M5"/>
<evidence type="ECO:0000313" key="3">
    <source>
        <dbReference type="Proteomes" id="UP000621799"/>
    </source>
</evidence>
<evidence type="ECO:0000313" key="2">
    <source>
        <dbReference type="EMBL" id="MBE9040690.1"/>
    </source>
</evidence>
<reference evidence="2" key="1">
    <citation type="submission" date="2020-10" db="EMBL/GenBank/DDBJ databases">
        <authorList>
            <person name="Castelo-Branco R."/>
            <person name="Eusebio N."/>
            <person name="Adriana R."/>
            <person name="Vieira A."/>
            <person name="Brugerolle De Fraissinette N."/>
            <person name="Rezende De Castro R."/>
            <person name="Schneider M.P."/>
            <person name="Vasconcelos V."/>
            <person name="Leao P.N."/>
        </authorList>
    </citation>
    <scope>NUCLEOTIDE SEQUENCE</scope>
    <source>
        <strain evidence="2">LEGE 11467</strain>
    </source>
</reference>
<keyword evidence="3" id="KW-1185">Reference proteome</keyword>
<comment type="caution">
    <text evidence="2">The sequence shown here is derived from an EMBL/GenBank/DDBJ whole genome shotgun (WGS) entry which is preliminary data.</text>
</comment>
<dbReference type="RefSeq" id="WP_264320934.1">
    <property type="nucleotide sequence ID" value="NZ_JADEXN010000109.1"/>
</dbReference>
<sequence length="649" mass="71585">MLLVCLSFGGAGFTAVALLLKLPSLPNCPSMFWPLASASMRLYCAQVAAQKKTVDDLLEAIALVDALPAEHALRGTINQSLEEWTQEILNIAEENFHGGKLAEAIAIARKVPTSEGSRANAQAIEERIESWQTIWTDAEKIYKDIEDQLRQQNWATAFRHATKLLAVRNTYWETTKYQEATVTIQAARVDAGKISKAKDLAGSGGVDNLAEAIETLEEVGIDSYVYQTARKSIEEYGRDIMNLADAALEARNLSQAIAIARRIPQSTNLKEEARAFITLARAESQSWRPTVGSLENAIKQAQRIGPDNPLYSRAQSSIARWQQSIEQVAVLERARDFARTGSVSDLTSAIAQAQRIPTDNPLWDIAQEEVQRWRGDIETIQDRPTLTQARQRASRGDVKSLREAIDLARQIGVSRSLYGEAREFIDRWEGEIALQEDRPILNRAQALANSGNTSGAIEVAARVSQASPLYGEAQDSIYNWQTEASDRQNIDDANALASAGTSEGLASAIRTASQISSGSIWRSQADRNIEQWSQQLWGIAQDLSWSDLSAAIAIAEQIPPDSNLYDRAQTQIQDWVALLNAPPAAPAAPQPQYIETEPPTETYTEEFVPEFTPEPAPEDPVEIDPPTTLEQKKPLVEIREFGDPLTDPS</sequence>
<dbReference type="Proteomes" id="UP000621799">
    <property type="component" value="Unassembled WGS sequence"/>
</dbReference>
<evidence type="ECO:0000256" key="1">
    <source>
        <dbReference type="SAM" id="MobiDB-lite"/>
    </source>
</evidence>
<name>A0A928Z7M5_9CYAN</name>